<dbReference type="InterPro" id="IPR044974">
    <property type="entry name" value="Disease_R_plants"/>
</dbReference>
<dbReference type="InterPro" id="IPR000157">
    <property type="entry name" value="TIR_dom"/>
</dbReference>
<accession>A0A540LDC3</accession>
<dbReference type="PANTHER" id="PTHR11017">
    <property type="entry name" value="LEUCINE-RICH REPEAT-CONTAINING PROTEIN"/>
    <property type="match status" value="1"/>
</dbReference>
<evidence type="ECO:0000259" key="1">
    <source>
        <dbReference type="Pfam" id="PF01582"/>
    </source>
</evidence>
<dbReference type="SUPFAM" id="SSF52200">
    <property type="entry name" value="Toll/Interleukin receptor TIR domain"/>
    <property type="match status" value="1"/>
</dbReference>
<dbReference type="EMBL" id="VIEB01000644">
    <property type="protein sequence ID" value="TQD84282.1"/>
    <property type="molecule type" value="Genomic_DNA"/>
</dbReference>
<name>A0A540LDC3_MALBA</name>
<reference evidence="2 3" key="1">
    <citation type="journal article" date="2019" name="G3 (Bethesda)">
        <title>Sequencing of a Wild Apple (Malus baccata) Genome Unravels the Differences Between Cultivated and Wild Apple Species Regarding Disease Resistance and Cold Tolerance.</title>
        <authorList>
            <person name="Chen X."/>
        </authorList>
    </citation>
    <scope>NUCLEOTIDE SEQUENCE [LARGE SCALE GENOMIC DNA]</scope>
    <source>
        <strain evidence="3">cv. Shandingzi</strain>
        <tissue evidence="2">Leaves</tissue>
    </source>
</reference>
<dbReference type="GO" id="GO:0007165">
    <property type="term" value="P:signal transduction"/>
    <property type="evidence" value="ECO:0007669"/>
    <property type="project" value="InterPro"/>
</dbReference>
<dbReference type="PANTHER" id="PTHR11017:SF574">
    <property type="entry name" value="ADP-RIBOSYL CYCLASE_CYCLIC ADP-RIBOSE HYDROLASE"/>
    <property type="match status" value="1"/>
</dbReference>
<organism evidence="2 3">
    <name type="scientific">Malus baccata</name>
    <name type="common">Siberian crab apple</name>
    <name type="synonym">Pyrus baccata</name>
    <dbReference type="NCBI Taxonomy" id="106549"/>
    <lineage>
        <taxon>Eukaryota</taxon>
        <taxon>Viridiplantae</taxon>
        <taxon>Streptophyta</taxon>
        <taxon>Embryophyta</taxon>
        <taxon>Tracheophyta</taxon>
        <taxon>Spermatophyta</taxon>
        <taxon>Magnoliopsida</taxon>
        <taxon>eudicotyledons</taxon>
        <taxon>Gunneridae</taxon>
        <taxon>Pentapetalae</taxon>
        <taxon>rosids</taxon>
        <taxon>fabids</taxon>
        <taxon>Rosales</taxon>
        <taxon>Rosaceae</taxon>
        <taxon>Amygdaloideae</taxon>
        <taxon>Maleae</taxon>
        <taxon>Malus</taxon>
    </lineage>
</organism>
<dbReference type="Proteomes" id="UP000315295">
    <property type="component" value="Unassembled WGS sequence"/>
</dbReference>
<dbReference type="Pfam" id="PF01582">
    <property type="entry name" value="TIR"/>
    <property type="match status" value="1"/>
</dbReference>
<feature type="domain" description="TIR" evidence="1">
    <location>
        <begin position="18"/>
        <end position="95"/>
    </location>
</feature>
<gene>
    <name evidence="2" type="ORF">C1H46_030148</name>
</gene>
<evidence type="ECO:0000313" key="3">
    <source>
        <dbReference type="Proteomes" id="UP000315295"/>
    </source>
</evidence>
<protein>
    <recommendedName>
        <fullName evidence="1">TIR domain-containing protein</fullName>
    </recommendedName>
</protein>
<proteinExistence type="predicted"/>
<dbReference type="InterPro" id="IPR035897">
    <property type="entry name" value="Toll_tir_struct_dom_sf"/>
</dbReference>
<dbReference type="Gene3D" id="3.40.50.10140">
    <property type="entry name" value="Toll/interleukin-1 receptor homology (TIR) domain"/>
    <property type="match status" value="1"/>
</dbReference>
<evidence type="ECO:0000313" key="2">
    <source>
        <dbReference type="EMBL" id="TQD84282.1"/>
    </source>
</evidence>
<comment type="caution">
    <text evidence="2">The sequence shown here is derived from an EMBL/GenBank/DDBJ whole genome shotgun (WGS) entry which is preliminary data.</text>
</comment>
<dbReference type="GO" id="GO:0006952">
    <property type="term" value="P:defense response"/>
    <property type="evidence" value="ECO:0007669"/>
    <property type="project" value="InterPro"/>
</dbReference>
<sequence length="99" mass="11414">MEKSKLSVIIFSATTMPLPIFYHINSSHVRKQQGSYADAFAQHEEHFKDNFQKVHKWRAALTQAANLSGFDNSKRTGREADLVKKIVENIWSKLIQILK</sequence>
<keyword evidence="3" id="KW-1185">Reference proteome</keyword>
<dbReference type="AlphaFoldDB" id="A0A540LDC3"/>